<name>D8P9Z6_9BACT</name>
<gene>
    <name evidence="3" type="ORF">NIDE0275</name>
</gene>
<dbReference type="HOGENOM" id="CLU_110156_0_0_0"/>
<feature type="compositionally biased region" description="Polar residues" evidence="2">
    <location>
        <begin position="16"/>
        <end position="29"/>
    </location>
</feature>
<protein>
    <submittedName>
        <fullName evidence="3">Uncharacterized protein</fullName>
    </submittedName>
</protein>
<feature type="region of interest" description="Disordered" evidence="2">
    <location>
        <begin position="1"/>
        <end position="34"/>
    </location>
</feature>
<dbReference type="AlphaFoldDB" id="D8P9Z6"/>
<feature type="coiled-coil region" evidence="1">
    <location>
        <begin position="52"/>
        <end position="87"/>
    </location>
</feature>
<feature type="compositionally biased region" description="Basic and acidic residues" evidence="2">
    <location>
        <begin position="1"/>
        <end position="15"/>
    </location>
</feature>
<evidence type="ECO:0000313" key="4">
    <source>
        <dbReference type="Proteomes" id="UP000001660"/>
    </source>
</evidence>
<keyword evidence="4" id="KW-1185">Reference proteome</keyword>
<reference evidence="3 4" key="1">
    <citation type="journal article" date="2010" name="Proc. Natl. Acad. Sci. U.S.A.">
        <title>A Nitrospira metagenome illuminates the physiology and evolution of globally important nitrite-oxidizing bacteria.</title>
        <authorList>
            <person name="Lucker S."/>
            <person name="Wagner M."/>
            <person name="Maixner F."/>
            <person name="Pelletier E."/>
            <person name="Koch H."/>
            <person name="Vacherie B."/>
            <person name="Rattei T."/>
            <person name="Sinninghe Damste J."/>
            <person name="Spieck E."/>
            <person name="Le Paslier D."/>
            <person name="Daims H."/>
        </authorList>
    </citation>
    <scope>NUCLEOTIDE SEQUENCE [LARGE SCALE GENOMIC DNA]</scope>
</reference>
<keyword evidence="1" id="KW-0175">Coiled coil</keyword>
<dbReference type="eggNOG" id="COG1322">
    <property type="taxonomic scope" value="Bacteria"/>
</dbReference>
<dbReference type="STRING" id="330214.NIDE0275"/>
<dbReference type="Proteomes" id="UP000001660">
    <property type="component" value="Chromosome"/>
</dbReference>
<evidence type="ECO:0000313" key="3">
    <source>
        <dbReference type="EMBL" id="CBK40055.1"/>
    </source>
</evidence>
<dbReference type="KEGG" id="nde:NIDE0275"/>
<accession>D8P9Z6</accession>
<evidence type="ECO:0000256" key="2">
    <source>
        <dbReference type="SAM" id="MobiDB-lite"/>
    </source>
</evidence>
<dbReference type="Gene3D" id="1.20.120.20">
    <property type="entry name" value="Apolipoprotein"/>
    <property type="match status" value="1"/>
</dbReference>
<dbReference type="OrthoDB" id="5623405at2"/>
<dbReference type="EMBL" id="FP929003">
    <property type="protein sequence ID" value="CBK40055.1"/>
    <property type="molecule type" value="Genomic_DNA"/>
</dbReference>
<sequence>MSRQTDLDRPRRSERTSGSSLADTETESVLTEEHAAGTNLDKIRDILFGAQVRDHERRFAKLEAQLLAEAAQLRNDLKERFASLEQYIRKEVDTVTGRLTAEEQDRTDAVGRLTTELQTLAGVLQQTATQLREQSEQAHHDLRTQLQNQATSLSGDFTQQHAVLSATLDDAVRQLSHQKTDRASLATLFQELSQRLSHDQPPQQA</sequence>
<organism evidence="3 4">
    <name type="scientific">Nitrospira defluvii</name>
    <dbReference type="NCBI Taxonomy" id="330214"/>
    <lineage>
        <taxon>Bacteria</taxon>
        <taxon>Pseudomonadati</taxon>
        <taxon>Nitrospirota</taxon>
        <taxon>Nitrospiria</taxon>
        <taxon>Nitrospirales</taxon>
        <taxon>Nitrospiraceae</taxon>
        <taxon>Nitrospira</taxon>
    </lineage>
</organism>
<evidence type="ECO:0000256" key="1">
    <source>
        <dbReference type="SAM" id="Coils"/>
    </source>
</evidence>
<proteinExistence type="predicted"/>